<dbReference type="Pfam" id="PF04650">
    <property type="entry name" value="YSIRK_signal"/>
    <property type="match status" value="1"/>
</dbReference>
<evidence type="ECO:0000313" key="4">
    <source>
        <dbReference type="EMBL" id="MBU6113900.1"/>
    </source>
</evidence>
<feature type="compositionally biased region" description="Basic and acidic residues" evidence="2">
    <location>
        <begin position="1036"/>
        <end position="1049"/>
    </location>
</feature>
<evidence type="ECO:0000256" key="1">
    <source>
        <dbReference type="ARBA" id="ARBA00022729"/>
    </source>
</evidence>
<dbReference type="PANTHER" id="PTHR45884:SF2">
    <property type="entry name" value="N-ACETYLTRANSFERASE ECO"/>
    <property type="match status" value="1"/>
</dbReference>
<dbReference type="Proteomes" id="UP000770161">
    <property type="component" value="Unassembled WGS sequence"/>
</dbReference>
<feature type="region of interest" description="Disordered" evidence="2">
    <location>
        <begin position="46"/>
        <end position="290"/>
    </location>
</feature>
<comment type="caution">
    <text evidence="4">The sequence shown here is derived from an EMBL/GenBank/DDBJ whole genome shotgun (WGS) entry which is preliminary data.</text>
</comment>
<protein>
    <submittedName>
        <fullName evidence="4">YSIRK-type signal peptide-containing protein</fullName>
    </submittedName>
</protein>
<feature type="compositionally biased region" description="Basic and acidic residues" evidence="2">
    <location>
        <begin position="47"/>
        <end position="79"/>
    </location>
</feature>
<feature type="compositionally biased region" description="Basic and acidic residues" evidence="2">
    <location>
        <begin position="247"/>
        <end position="262"/>
    </location>
</feature>
<feature type="compositionally biased region" description="Polar residues" evidence="2">
    <location>
        <begin position="198"/>
        <end position="210"/>
    </location>
</feature>
<dbReference type="RefSeq" id="WP_216683617.1">
    <property type="nucleotide sequence ID" value="NZ_JAHLZN010000013.1"/>
</dbReference>
<name>A0ABS6H0B6_MAMLE</name>
<feature type="compositionally biased region" description="Basic and acidic residues" evidence="2">
    <location>
        <begin position="129"/>
        <end position="152"/>
    </location>
</feature>
<dbReference type="EMBL" id="JAHLZN010000013">
    <property type="protein sequence ID" value="MBU6113900.1"/>
    <property type="molecule type" value="Genomic_DNA"/>
</dbReference>
<feature type="compositionally biased region" description="Basic and acidic residues" evidence="2">
    <location>
        <begin position="94"/>
        <end position="122"/>
    </location>
</feature>
<keyword evidence="5" id="KW-1185">Reference proteome</keyword>
<feature type="compositionally biased region" description="Basic and acidic residues" evidence="2">
    <location>
        <begin position="165"/>
        <end position="193"/>
    </location>
</feature>
<organism evidence="4 5">
    <name type="scientific">Mammaliicoccus lentus</name>
    <name type="common">Staphylococcus lentus</name>
    <dbReference type="NCBI Taxonomy" id="42858"/>
    <lineage>
        <taxon>Bacteria</taxon>
        <taxon>Bacillati</taxon>
        <taxon>Bacillota</taxon>
        <taxon>Bacilli</taxon>
        <taxon>Bacillales</taxon>
        <taxon>Staphylococcaceae</taxon>
        <taxon>Mammaliicoccus</taxon>
    </lineage>
</organism>
<dbReference type="PANTHER" id="PTHR45884">
    <property type="entry name" value="N-ACETYLTRANSFERASE ECO"/>
    <property type="match status" value="1"/>
</dbReference>
<evidence type="ECO:0000259" key="3">
    <source>
        <dbReference type="Pfam" id="PF04650"/>
    </source>
</evidence>
<reference evidence="4 5" key="1">
    <citation type="submission" date="2021-06" db="EMBL/GenBank/DDBJ databases">
        <title>Staphylococcus lentus K169 genome sequencing.</title>
        <authorList>
            <person name="Sundareshan S."/>
            <person name="Akhila D.S."/>
            <person name="Prachi D."/>
            <person name="Sivakumar R."/>
            <person name="Rajendhran J."/>
            <person name="Isloor S."/>
            <person name="Hegde N.R."/>
        </authorList>
    </citation>
    <scope>NUCLEOTIDE SEQUENCE [LARGE SCALE GENOMIC DNA]</scope>
    <source>
        <strain evidence="4 5">K169</strain>
    </source>
</reference>
<feature type="domain" description="YSIRK Gram-positive signal peptide" evidence="3">
    <location>
        <begin position="7"/>
        <end position="30"/>
    </location>
</feature>
<feature type="compositionally biased region" description="Polar residues" evidence="2">
    <location>
        <begin position="80"/>
        <end position="90"/>
    </location>
</feature>
<gene>
    <name evidence="4" type="ORF">KQ656_08010</name>
</gene>
<feature type="compositionally biased region" description="Basic and acidic residues" evidence="2">
    <location>
        <begin position="215"/>
        <end position="239"/>
    </location>
</feature>
<dbReference type="InterPro" id="IPR005877">
    <property type="entry name" value="YSIRK_signal_dom"/>
</dbReference>
<feature type="region of interest" description="Disordered" evidence="2">
    <location>
        <begin position="960"/>
        <end position="1086"/>
    </location>
</feature>
<dbReference type="NCBIfam" id="TIGR01168">
    <property type="entry name" value="YSIRK_signal"/>
    <property type="match status" value="1"/>
</dbReference>
<proteinExistence type="predicted"/>
<feature type="non-terminal residue" evidence="4">
    <location>
        <position position="1086"/>
    </location>
</feature>
<evidence type="ECO:0000256" key="2">
    <source>
        <dbReference type="SAM" id="MobiDB-lite"/>
    </source>
</evidence>
<accession>A0ABS6H0B6</accession>
<sequence length="1086" mass="119509">MDKQRRLQKFSIRKYAVGTCSILIGTLIFLGSPADHAFASENTLDVAKQEESAKENEEKEINKSVEDADKSTEENKQQNEETSINQPTTEDTAEQPKSEETEKQQLEADKSVSTEETVKPEESVNNEETADKKESTVKEDKVEDVEKPKAEEVAEEEEAKVENPATKEEQPKNETVKSEEKSVDKENTNKDDVVVEQPATTENKQVSNEVVQPEIKVDKQTETKTTETEEKPSKSDSPDKAGVVTEQPREERRSRTRRDLRSTDNSALRARITTEERSQNSGSFNKAFGRNAHDIDVPNFVSIEHISQVERGNNVQFNYVIHFNKGQTPDARGRFYFFAPSGVTLTPGSVERLSGNGSKQKWINRAVVTGGSKLNSMVYQAMNQGERDYYKNLTKITDEDNFYYIHEQLNHRRNSYIAKMTATVSKDWLRRHGGKFYIATGTATENIGVNFRHNHVRFVENRYEASDNNSINTNDRFRPLSLRELYNISWKSPHLANRPDDPGFELSPDGKTLIYKYAIGQRPNHNINTNELLELLVATPKSNNGRTLDGGDKKKAENRKSGFSIVGINNGDREGDYLYNRKNVPVLDIIQPVGGDNGKHLIGGRVINIEGSAEGEDGVTNKNKYNRVVSGFEIDAAHNNGAGTASFSDHRIIRGAEGTNDIAKDNSAGAGGRNINEGKNRAINKFQLYASLKALSYLNNLNPDTSRDAINFFVVPVDVTKPRVLEQETKAAITVPNRFNSKEELIQFIESNVSKIVGKDNFSTSDHLVKTLKVYDQNDNEISLNSDAPIESGTYKIKAIVTDEASNISDPVELSSAVITDKPTQPVIQSDLTNKAEKPGTQDPIIVTSQPGATVYLFNKDNSLIGKAVADDNGNATITPTKPIPEGNVIAIATFKVDNQQPEDFSIPSEPKKATDTTAPAKPVIQTDLTGKAGKKEPITVQAEPKSKVELFDKDGNKIGEGTANDQGQAVITPTKPLPEGNVTAKATDKAETPNTSEASDPKKATDTTAPAKPVIQTDLTGKAGKKEPVTVQAEPKSKVELFDKDGNKIGEGTADDQGHVVITPTKPIPEGDVTAKATDKAETPN</sequence>
<evidence type="ECO:0000313" key="5">
    <source>
        <dbReference type="Proteomes" id="UP000770161"/>
    </source>
</evidence>
<keyword evidence="1" id="KW-0732">Signal</keyword>